<feature type="domain" description="Flagellar assembly protein FliH/Type III secretion system HrpE" evidence="7">
    <location>
        <begin position="77"/>
        <end position="202"/>
    </location>
</feature>
<evidence type="ECO:0000256" key="2">
    <source>
        <dbReference type="ARBA" id="ARBA00006602"/>
    </source>
</evidence>
<name>A0A7V0MYQ0_UNCAE</name>
<comment type="function">
    <text evidence="1">Needed for flagellar regrowth and assembly.</text>
</comment>
<dbReference type="InterPro" id="IPR051472">
    <property type="entry name" value="T3SS_Stator/FliH"/>
</dbReference>
<dbReference type="Proteomes" id="UP000885660">
    <property type="component" value="Unassembled WGS sequence"/>
</dbReference>
<evidence type="ECO:0000256" key="4">
    <source>
        <dbReference type="ARBA" id="ARBA00022795"/>
    </source>
</evidence>
<protein>
    <recommendedName>
        <fullName evidence="7">Flagellar assembly protein FliH/Type III secretion system HrpE domain-containing protein</fullName>
    </recommendedName>
</protein>
<comment type="caution">
    <text evidence="8">The sequence shown here is derived from an EMBL/GenBank/DDBJ whole genome shotgun (WGS) entry which is preliminary data.</text>
</comment>
<evidence type="ECO:0000256" key="1">
    <source>
        <dbReference type="ARBA" id="ARBA00003041"/>
    </source>
</evidence>
<dbReference type="GO" id="GO:0044781">
    <property type="term" value="P:bacterial-type flagellum organization"/>
    <property type="evidence" value="ECO:0007669"/>
    <property type="project" value="UniProtKB-KW"/>
</dbReference>
<organism evidence="8">
    <name type="scientific">Aerophobetes bacterium</name>
    <dbReference type="NCBI Taxonomy" id="2030807"/>
    <lineage>
        <taxon>Bacteria</taxon>
        <taxon>Candidatus Aerophobota</taxon>
    </lineage>
</organism>
<dbReference type="PANTHER" id="PTHR34982">
    <property type="entry name" value="YOP PROTEINS TRANSLOCATION PROTEIN L"/>
    <property type="match status" value="1"/>
</dbReference>
<dbReference type="PANTHER" id="PTHR34982:SF1">
    <property type="entry name" value="FLAGELLAR ASSEMBLY PROTEIN FLIH"/>
    <property type="match status" value="1"/>
</dbReference>
<evidence type="ECO:0000256" key="5">
    <source>
        <dbReference type="ARBA" id="ARBA00022927"/>
    </source>
</evidence>
<accession>A0A7V0MYQ0</accession>
<keyword evidence="5" id="KW-0653">Protein transport</keyword>
<dbReference type="EMBL" id="DRBC01000098">
    <property type="protein sequence ID" value="HDN84440.1"/>
    <property type="molecule type" value="Genomic_DNA"/>
</dbReference>
<proteinExistence type="inferred from homology"/>
<evidence type="ECO:0000256" key="6">
    <source>
        <dbReference type="ARBA" id="ARBA00023225"/>
    </source>
</evidence>
<keyword evidence="3" id="KW-0813">Transport</keyword>
<evidence type="ECO:0000259" key="7">
    <source>
        <dbReference type="Pfam" id="PF02108"/>
    </source>
</evidence>
<dbReference type="InterPro" id="IPR018035">
    <property type="entry name" value="Flagellar_FliH/T3SS_HrpE"/>
</dbReference>
<keyword evidence="6" id="KW-1006">Bacterial flagellum protein export</keyword>
<keyword evidence="4" id="KW-1005">Bacterial flagellum biogenesis</keyword>
<dbReference type="Pfam" id="PF02108">
    <property type="entry name" value="FliH"/>
    <property type="match status" value="1"/>
</dbReference>
<gene>
    <name evidence="8" type="ORF">ENG47_01625</name>
</gene>
<evidence type="ECO:0000256" key="3">
    <source>
        <dbReference type="ARBA" id="ARBA00022448"/>
    </source>
</evidence>
<comment type="similarity">
    <text evidence="2">Belongs to the FliH family.</text>
</comment>
<evidence type="ECO:0000313" key="8">
    <source>
        <dbReference type="EMBL" id="HDN84440.1"/>
    </source>
</evidence>
<dbReference type="AlphaFoldDB" id="A0A7V0MYQ0"/>
<dbReference type="GO" id="GO:0015031">
    <property type="term" value="P:protein transport"/>
    <property type="evidence" value="ECO:0007669"/>
    <property type="project" value="UniProtKB-KW"/>
</dbReference>
<reference evidence="8" key="1">
    <citation type="journal article" date="2020" name="mSystems">
        <title>Genome- and Community-Level Interaction Insights into Carbon Utilization and Element Cycling Functions of Hydrothermarchaeota in Hydrothermal Sediment.</title>
        <authorList>
            <person name="Zhou Z."/>
            <person name="Liu Y."/>
            <person name="Xu W."/>
            <person name="Pan J."/>
            <person name="Luo Z.H."/>
            <person name="Li M."/>
        </authorList>
    </citation>
    <scope>NUCLEOTIDE SEQUENCE [LARGE SCALE GENOMIC DNA]</scope>
    <source>
        <strain evidence="8">HyVt-219</strain>
    </source>
</reference>
<sequence length="212" mass="24278">MFKVRFPSPLKNVYLINSDRVLKKEDDMLNEESGFTEKKEIYLDDYIEQIKRKFYQKGFDDGKKHLQDQVLNIVGIFKKATEKLEMEKNSLIKKGEKQLIRVAIAIAKKIIRKEVSVDPEIIKKVVREALQKIVESSSRLIIIRVNPQDWQSIMQIDPGTLPSELSTKKVEIKKDATIQPGGCIVETEGQLVNASIEHQIGQICEALLGEEK</sequence>
<dbReference type="GO" id="GO:0005829">
    <property type="term" value="C:cytosol"/>
    <property type="evidence" value="ECO:0007669"/>
    <property type="project" value="TreeGrafter"/>
</dbReference>